<keyword evidence="2" id="KW-1185">Reference proteome</keyword>
<organism evidence="1 2">
    <name type="scientific">Actinoplanes italicus</name>
    <dbReference type="NCBI Taxonomy" id="113567"/>
    <lineage>
        <taxon>Bacteria</taxon>
        <taxon>Bacillati</taxon>
        <taxon>Actinomycetota</taxon>
        <taxon>Actinomycetes</taxon>
        <taxon>Micromonosporales</taxon>
        <taxon>Micromonosporaceae</taxon>
        <taxon>Actinoplanes</taxon>
    </lineage>
</organism>
<name>A0A2T0JIR3_9ACTN</name>
<reference evidence="1 2" key="1">
    <citation type="submission" date="2018-03" db="EMBL/GenBank/DDBJ databases">
        <title>Genomic Encyclopedia of Archaeal and Bacterial Type Strains, Phase II (KMG-II): from individual species to whole genera.</title>
        <authorList>
            <person name="Goeker M."/>
        </authorList>
    </citation>
    <scope>NUCLEOTIDE SEQUENCE [LARGE SCALE GENOMIC DNA]</scope>
    <source>
        <strain evidence="1 2">DSM 43146</strain>
    </source>
</reference>
<dbReference type="OrthoDB" id="1624479at2"/>
<dbReference type="EMBL" id="PVMZ01000042">
    <property type="protein sequence ID" value="PRX07369.1"/>
    <property type="molecule type" value="Genomic_DNA"/>
</dbReference>
<sequence>MAIDRFIPEIWSARLLTALQKALVFAQPAITNRNYEGEISSFGDTVKITSISDPTIGTYVPNTTVITPENLTDAQRNLVIDQAKYFAFEVDDVELRQARGAVMPEAMDRAGYKLRDLVDQYIAAFYTQVPTANRVAAGAAVPVTAADPTALYDDVLVPLSVKLDEANCPTEGRWVVIPPWLYGRGLSDDRFVRADASGTTTGLRNGFIGQAAGFDIYKSNNVPLVTGDDYSVLGGAGNGAISYAEQINKTEAYRPESSFSEAVKGLHLWGAKVVRPELLAYALVSQT</sequence>
<dbReference type="AlphaFoldDB" id="A0A2T0JIR3"/>
<comment type="caution">
    <text evidence="1">The sequence shown here is derived from an EMBL/GenBank/DDBJ whole genome shotgun (WGS) entry which is preliminary data.</text>
</comment>
<gene>
    <name evidence="1" type="ORF">CLV67_14244</name>
</gene>
<dbReference type="RefSeq" id="WP_106330935.1">
    <property type="nucleotide sequence ID" value="NZ_BOMO01000163.1"/>
</dbReference>
<protein>
    <submittedName>
        <fullName evidence="1">N4-gp56 family major capsid protein</fullName>
    </submittedName>
</protein>
<dbReference type="Proteomes" id="UP000239415">
    <property type="component" value="Unassembled WGS sequence"/>
</dbReference>
<dbReference type="Pfam" id="PF25209">
    <property type="entry name" value="Phage_capsid_4"/>
    <property type="match status" value="1"/>
</dbReference>
<evidence type="ECO:0000313" key="2">
    <source>
        <dbReference type="Proteomes" id="UP000239415"/>
    </source>
</evidence>
<proteinExistence type="predicted"/>
<evidence type="ECO:0000313" key="1">
    <source>
        <dbReference type="EMBL" id="PRX07369.1"/>
    </source>
</evidence>
<accession>A0A2T0JIR3</accession>